<dbReference type="InterPro" id="IPR019650">
    <property type="entry name" value="DUF2513"/>
</dbReference>
<evidence type="ECO:0000313" key="2">
    <source>
        <dbReference type="EMBL" id="MQS97874.1"/>
    </source>
</evidence>
<comment type="caution">
    <text evidence="2">The sequence shown here is derived from an EMBL/GenBank/DDBJ whole genome shotgun (WGS) entry which is preliminary data.</text>
</comment>
<dbReference type="Proteomes" id="UP000414364">
    <property type="component" value="Unassembled WGS sequence"/>
</dbReference>
<dbReference type="EMBL" id="VDFP01000001">
    <property type="protein sequence ID" value="MQS75019.1"/>
    <property type="molecule type" value="Genomic_DNA"/>
</dbReference>
<organism evidence="2 3">
    <name type="scientific">Companilactobacillus halodurans</name>
    <dbReference type="NCBI Taxonomy" id="2584183"/>
    <lineage>
        <taxon>Bacteria</taxon>
        <taxon>Bacillati</taxon>
        <taxon>Bacillota</taxon>
        <taxon>Bacilli</taxon>
        <taxon>Lactobacillales</taxon>
        <taxon>Lactobacillaceae</taxon>
        <taxon>Companilactobacillus</taxon>
    </lineage>
</organism>
<keyword evidence="3" id="KW-1185">Reference proteome</keyword>
<gene>
    <name evidence="2" type="ORF">FHL05_08240</name>
    <name evidence="1" type="ORF">FHL06_01230</name>
</gene>
<dbReference type="Pfam" id="PF10711">
    <property type="entry name" value="DUF2513"/>
    <property type="match status" value="1"/>
</dbReference>
<protein>
    <submittedName>
        <fullName evidence="2">DUF2513 domain-containing protein</fullName>
    </submittedName>
</protein>
<dbReference type="EMBL" id="VDFO01000029">
    <property type="protein sequence ID" value="MQS97874.1"/>
    <property type="molecule type" value="Genomic_DNA"/>
</dbReference>
<reference evidence="3 4" key="1">
    <citation type="journal article" date="2019" name="Syst. Appl. Microbiol.">
        <title>Polyphasic characterization of two novel Lactobacillus spp. isolated from blown salami packages: Description of Lactobacillus halodurans sp. nov. and Lactobacillus salsicarnum sp. nov.</title>
        <authorList>
            <person name="Schuster J.A."/>
            <person name="Klingl A."/>
            <person name="Vogel R.F."/>
            <person name="Ehrmann M.A."/>
        </authorList>
    </citation>
    <scope>NUCLEOTIDE SEQUENCE [LARGE SCALE GENOMIC DNA]</scope>
    <source>
        <strain evidence="2 3">TMW 1.1920</strain>
        <strain evidence="1 4">TMW 1.2172</strain>
    </source>
</reference>
<sequence length="129" mass="15209">MRLNNECIRNSLLEIESKLEFDENLESEELLKFETCKKFGNEEFLYTLSKLNEAGFIVFNTTKADNNSYYWFNVSEITWNGHQYLDNVRDPIVWKETKKVLKNFESVSISFVSNVAAEILSNLIKQYMN</sequence>
<evidence type="ECO:0000313" key="4">
    <source>
        <dbReference type="Proteomes" id="UP000414364"/>
    </source>
</evidence>
<dbReference type="AlphaFoldDB" id="A0A5P0ZYQ6"/>
<proteinExistence type="predicted"/>
<evidence type="ECO:0000313" key="1">
    <source>
        <dbReference type="EMBL" id="MQS75019.1"/>
    </source>
</evidence>
<dbReference type="OrthoDB" id="6960201at2"/>
<evidence type="ECO:0000313" key="3">
    <source>
        <dbReference type="Proteomes" id="UP000371423"/>
    </source>
</evidence>
<accession>A0A5P0ZYQ6</accession>
<dbReference type="RefSeq" id="WP_153384423.1">
    <property type="nucleotide sequence ID" value="NZ_VDFO01000029.1"/>
</dbReference>
<name>A0A5P0ZYQ6_9LACO</name>
<dbReference type="Proteomes" id="UP000371423">
    <property type="component" value="Unassembled WGS sequence"/>
</dbReference>